<keyword evidence="2" id="KW-1185">Reference proteome</keyword>
<organism evidence="1 2">
    <name type="scientific">Nesidiocoris tenuis</name>
    <dbReference type="NCBI Taxonomy" id="355587"/>
    <lineage>
        <taxon>Eukaryota</taxon>
        <taxon>Metazoa</taxon>
        <taxon>Ecdysozoa</taxon>
        <taxon>Arthropoda</taxon>
        <taxon>Hexapoda</taxon>
        <taxon>Insecta</taxon>
        <taxon>Pterygota</taxon>
        <taxon>Neoptera</taxon>
        <taxon>Paraneoptera</taxon>
        <taxon>Hemiptera</taxon>
        <taxon>Heteroptera</taxon>
        <taxon>Panheteroptera</taxon>
        <taxon>Cimicomorpha</taxon>
        <taxon>Miridae</taxon>
        <taxon>Dicyphina</taxon>
        <taxon>Nesidiocoris</taxon>
    </lineage>
</organism>
<dbReference type="Proteomes" id="UP000479000">
    <property type="component" value="Unassembled WGS sequence"/>
</dbReference>
<sequence>MTTPAKGERFSFIDRHASRHDRVHGPTPLSHRRAGLSAALIPFKTEFVLGSTKNDAPDDGRTAEGFKIWKYCVLPTHHWSCMFLIC</sequence>
<evidence type="ECO:0000313" key="1">
    <source>
        <dbReference type="EMBL" id="CAA9993407.1"/>
    </source>
</evidence>
<name>A0A6H5FV10_9HEMI</name>
<evidence type="ECO:0000313" key="2">
    <source>
        <dbReference type="Proteomes" id="UP000479000"/>
    </source>
</evidence>
<reference evidence="1 2" key="1">
    <citation type="submission" date="2020-02" db="EMBL/GenBank/DDBJ databases">
        <authorList>
            <person name="Ferguson B K."/>
        </authorList>
    </citation>
    <scope>NUCLEOTIDE SEQUENCE [LARGE SCALE GENOMIC DNA]</scope>
</reference>
<protein>
    <submittedName>
        <fullName evidence="1">Uncharacterized protein</fullName>
    </submittedName>
</protein>
<gene>
    <name evidence="1" type="ORF">NTEN_LOCUS383</name>
</gene>
<dbReference type="EMBL" id="CADCXU010000405">
    <property type="protein sequence ID" value="CAA9993407.1"/>
    <property type="molecule type" value="Genomic_DNA"/>
</dbReference>
<accession>A0A6H5FV10</accession>
<proteinExistence type="predicted"/>
<dbReference type="AlphaFoldDB" id="A0A6H5FV10"/>